<sequence>MTIKKFLFLLPFIFFLILIAWGQINKNSGSVKPENSHTPLFFEEKTFYDAVSETKNLEGFGFRAAGGVVPHDLFASFIIADFFKRLAFQKPDSIILLGPNHFEKGNFKVLSSLYDWDTPFGKVKPDKMTLNRLQELNLVKIDEDVLPQDQALSALMPFIKYFLPDAKVVPLLMSSRLNIKDAEILANQLGNSGKKDTVIISSVDFSHYLKSTQAKEKDKITLGAIEEFNFQKLYLLNSDYLDSPPSITVLLKTMQNLGTTGMDLLYHTNSGQLQKKENIPVISYYSLVYH</sequence>
<comment type="similarity">
    <text evidence="1">Belongs to the MEMO1 family.</text>
</comment>
<evidence type="ECO:0000256" key="1">
    <source>
        <dbReference type="ARBA" id="ARBA00006315"/>
    </source>
</evidence>
<dbReference type="CDD" id="cd07361">
    <property type="entry name" value="MEMO_like"/>
    <property type="match status" value="1"/>
</dbReference>
<dbReference type="Pfam" id="PF01875">
    <property type="entry name" value="Memo"/>
    <property type="match status" value="1"/>
</dbReference>
<accession>A0A0G0T6W4</accession>
<dbReference type="NCBIfam" id="TIGR04336">
    <property type="entry name" value="AmmeMemoSam_B"/>
    <property type="match status" value="1"/>
</dbReference>
<gene>
    <name evidence="2" type="ORF">UT77_C0001G0306</name>
</gene>
<dbReference type="Gene3D" id="3.40.830.10">
    <property type="entry name" value="LigB-like"/>
    <property type="match status" value="1"/>
</dbReference>
<dbReference type="PANTHER" id="PTHR11060">
    <property type="entry name" value="PROTEIN MEMO1"/>
    <property type="match status" value="1"/>
</dbReference>
<evidence type="ECO:0000313" key="3">
    <source>
        <dbReference type="Proteomes" id="UP000034881"/>
    </source>
</evidence>
<name>A0A0G0T6W4_9BACT</name>
<dbReference type="AlphaFoldDB" id="A0A0G0T6W4"/>
<organism evidence="2 3">
    <name type="scientific">Candidatus Daviesbacteria bacterium GW2011_GWC2_40_12</name>
    <dbReference type="NCBI Taxonomy" id="1618431"/>
    <lineage>
        <taxon>Bacteria</taxon>
        <taxon>Candidatus Daviesiibacteriota</taxon>
    </lineage>
</organism>
<dbReference type="Proteomes" id="UP000034881">
    <property type="component" value="Unassembled WGS sequence"/>
</dbReference>
<protein>
    <recommendedName>
        <fullName evidence="4">AmmeMemoRadiSam system protein B</fullName>
    </recommendedName>
</protein>
<dbReference type="EMBL" id="LBYB01000001">
    <property type="protein sequence ID" value="KKR42855.1"/>
    <property type="molecule type" value="Genomic_DNA"/>
</dbReference>
<comment type="caution">
    <text evidence="2">The sequence shown here is derived from an EMBL/GenBank/DDBJ whole genome shotgun (WGS) entry which is preliminary data.</text>
</comment>
<evidence type="ECO:0000313" key="2">
    <source>
        <dbReference type="EMBL" id="KKR42855.1"/>
    </source>
</evidence>
<dbReference type="InterPro" id="IPR002737">
    <property type="entry name" value="MEMO1_fam"/>
</dbReference>
<evidence type="ECO:0008006" key="4">
    <source>
        <dbReference type="Google" id="ProtNLM"/>
    </source>
</evidence>
<proteinExistence type="inferred from homology"/>
<dbReference type="PANTHER" id="PTHR11060:SF0">
    <property type="entry name" value="PROTEIN MEMO1"/>
    <property type="match status" value="1"/>
</dbReference>
<reference evidence="2 3" key="1">
    <citation type="journal article" date="2015" name="Nature">
        <title>rRNA introns, odd ribosomes, and small enigmatic genomes across a large radiation of phyla.</title>
        <authorList>
            <person name="Brown C.T."/>
            <person name="Hug L.A."/>
            <person name="Thomas B.C."/>
            <person name="Sharon I."/>
            <person name="Castelle C.J."/>
            <person name="Singh A."/>
            <person name="Wilkins M.J."/>
            <person name="Williams K.H."/>
            <person name="Banfield J.F."/>
        </authorList>
    </citation>
    <scope>NUCLEOTIDE SEQUENCE [LARGE SCALE GENOMIC DNA]</scope>
</reference>